<name>A0A4R4JZM4_9BACT</name>
<sequence length="126" mass="15024">MIAYKEKYDFTFAYLHFPYSPFDLAVFEDKNQIVARPIIDVDQPPHSPFFTYEGKVYKTDQFEARDDSVLPESLSDWLNDRVCEKPFAIDLKMSESEKGVFNIMLERKKIRMEIQIEEINEWLSKK</sequence>
<dbReference type="RefSeq" id="WP_132121432.1">
    <property type="nucleotide sequence ID" value="NZ_SMJU01000017.1"/>
</dbReference>
<evidence type="ECO:0000313" key="1">
    <source>
        <dbReference type="EMBL" id="TDB60410.1"/>
    </source>
</evidence>
<dbReference type="EMBL" id="SMJU01000017">
    <property type="protein sequence ID" value="TDB60410.1"/>
    <property type="molecule type" value="Genomic_DNA"/>
</dbReference>
<dbReference type="AlphaFoldDB" id="A0A4R4JZM4"/>
<proteinExistence type="predicted"/>
<evidence type="ECO:0000313" key="2">
    <source>
        <dbReference type="Proteomes" id="UP000295706"/>
    </source>
</evidence>
<keyword evidence="2" id="KW-1185">Reference proteome</keyword>
<organism evidence="1 2">
    <name type="scientific">Arundinibacter roseus</name>
    <dbReference type="NCBI Taxonomy" id="2070510"/>
    <lineage>
        <taxon>Bacteria</taxon>
        <taxon>Pseudomonadati</taxon>
        <taxon>Bacteroidota</taxon>
        <taxon>Cytophagia</taxon>
        <taxon>Cytophagales</taxon>
        <taxon>Spirosomataceae</taxon>
        <taxon>Arundinibacter</taxon>
    </lineage>
</organism>
<reference evidence="1 2" key="1">
    <citation type="submission" date="2019-02" db="EMBL/GenBank/DDBJ databases">
        <title>Arundinibacter roseus gen. nov., sp. nov., a new member of the family Cytophagaceae.</title>
        <authorList>
            <person name="Szuroczki S."/>
            <person name="Khayer B."/>
            <person name="Sproer C."/>
            <person name="Toumi M."/>
            <person name="Szabo A."/>
            <person name="Felfoldi T."/>
            <person name="Schumann P."/>
            <person name="Toth E."/>
        </authorList>
    </citation>
    <scope>NUCLEOTIDE SEQUENCE [LARGE SCALE GENOMIC DNA]</scope>
    <source>
        <strain evidence="1 2">DMA-k-7a</strain>
    </source>
</reference>
<comment type="caution">
    <text evidence="1">The sequence shown here is derived from an EMBL/GenBank/DDBJ whole genome shotgun (WGS) entry which is preliminary data.</text>
</comment>
<protein>
    <submittedName>
        <fullName evidence="1">Uncharacterized protein</fullName>
    </submittedName>
</protein>
<dbReference type="Proteomes" id="UP000295706">
    <property type="component" value="Unassembled WGS sequence"/>
</dbReference>
<accession>A0A4R4JZM4</accession>
<gene>
    <name evidence="1" type="ORF">EZE20_20985</name>
</gene>